<dbReference type="Proteomes" id="UP000324575">
    <property type="component" value="Unassembled WGS sequence"/>
</dbReference>
<sequence>MPQKHSEKKLQRGILENMKEFVLEIGKDFLFVGSEYSLQTYEYIHDKKEASNE</sequence>
<proteinExistence type="predicted"/>
<feature type="domain" description="YhcG PDDEXK nuclease" evidence="1">
    <location>
        <begin position="2"/>
        <end position="41"/>
    </location>
</feature>
<evidence type="ECO:0000259" key="1">
    <source>
        <dbReference type="Pfam" id="PF06250"/>
    </source>
</evidence>
<accession>A0A5M8P1V1</accession>
<gene>
    <name evidence="2" type="ORF">EZS26_001526</name>
</gene>
<dbReference type="InterPro" id="IPR009362">
    <property type="entry name" value="YhcG_C"/>
</dbReference>
<name>A0A5M8P1V1_9BACT</name>
<organism evidence="2 3">
    <name type="scientific">Candidatus Ordinivivax streblomastigis</name>
    <dbReference type="NCBI Taxonomy" id="2540710"/>
    <lineage>
        <taxon>Bacteria</taxon>
        <taxon>Pseudomonadati</taxon>
        <taxon>Bacteroidota</taxon>
        <taxon>Bacteroidia</taxon>
        <taxon>Bacteroidales</taxon>
        <taxon>Candidatus Ordinivivax</taxon>
    </lineage>
</organism>
<dbReference type="AlphaFoldDB" id="A0A5M8P1V1"/>
<dbReference type="EMBL" id="SNRX01000008">
    <property type="protein sequence ID" value="KAA6302413.1"/>
    <property type="molecule type" value="Genomic_DNA"/>
</dbReference>
<protein>
    <recommendedName>
        <fullName evidence="1">YhcG PDDEXK nuclease domain-containing protein</fullName>
    </recommendedName>
</protein>
<comment type="caution">
    <text evidence="2">The sequence shown here is derived from an EMBL/GenBank/DDBJ whole genome shotgun (WGS) entry which is preliminary data.</text>
</comment>
<evidence type="ECO:0000313" key="2">
    <source>
        <dbReference type="EMBL" id="KAA6302413.1"/>
    </source>
</evidence>
<evidence type="ECO:0000313" key="3">
    <source>
        <dbReference type="Proteomes" id="UP000324575"/>
    </source>
</evidence>
<reference evidence="2 3" key="1">
    <citation type="submission" date="2019-03" db="EMBL/GenBank/DDBJ databases">
        <title>Single cell metagenomics reveals metabolic interactions within the superorganism composed of flagellate Streblomastix strix and complex community of Bacteroidetes bacteria on its surface.</title>
        <authorList>
            <person name="Treitli S.C."/>
            <person name="Kolisko M."/>
            <person name="Husnik F."/>
            <person name="Keeling P."/>
            <person name="Hampl V."/>
        </authorList>
    </citation>
    <scope>NUCLEOTIDE SEQUENCE [LARGE SCALE GENOMIC DNA]</scope>
    <source>
        <strain evidence="2">St1</strain>
    </source>
</reference>
<dbReference type="Pfam" id="PF06250">
    <property type="entry name" value="YhcG_C"/>
    <property type="match status" value="1"/>
</dbReference>